<evidence type="ECO:0000256" key="2">
    <source>
        <dbReference type="ARBA" id="ARBA00023136"/>
    </source>
</evidence>
<organism evidence="7 8">
    <name type="scientific">Neolewinella xylanilytica</name>
    <dbReference type="NCBI Taxonomy" id="1514080"/>
    <lineage>
        <taxon>Bacteria</taxon>
        <taxon>Pseudomonadati</taxon>
        <taxon>Bacteroidota</taxon>
        <taxon>Saprospiria</taxon>
        <taxon>Saprospirales</taxon>
        <taxon>Lewinellaceae</taxon>
        <taxon>Neolewinella</taxon>
    </lineage>
</organism>
<accession>A0A2S6IB23</accession>
<keyword evidence="8" id="KW-1185">Reference proteome</keyword>
<evidence type="ECO:0000259" key="5">
    <source>
        <dbReference type="Pfam" id="PF07715"/>
    </source>
</evidence>
<keyword evidence="4" id="KW-0732">Signal</keyword>
<dbReference type="Pfam" id="PF13620">
    <property type="entry name" value="CarboxypepD_reg"/>
    <property type="match status" value="1"/>
</dbReference>
<evidence type="ECO:0000256" key="3">
    <source>
        <dbReference type="ARBA" id="ARBA00023237"/>
    </source>
</evidence>
<dbReference type="Pfam" id="PF14905">
    <property type="entry name" value="OMP_b-brl_3"/>
    <property type="match status" value="1"/>
</dbReference>
<dbReference type="PANTHER" id="PTHR40980:SF4">
    <property type="entry name" value="TONB-DEPENDENT RECEPTOR-LIKE BETA-BARREL DOMAIN-CONTAINING PROTEIN"/>
    <property type="match status" value="1"/>
</dbReference>
<dbReference type="Gene3D" id="2.40.170.20">
    <property type="entry name" value="TonB-dependent receptor, beta-barrel domain"/>
    <property type="match status" value="1"/>
</dbReference>
<dbReference type="EMBL" id="PTJC01000005">
    <property type="protein sequence ID" value="PPK88713.1"/>
    <property type="molecule type" value="Genomic_DNA"/>
</dbReference>
<dbReference type="InterPro" id="IPR012910">
    <property type="entry name" value="Plug_dom"/>
</dbReference>
<comment type="caution">
    <text evidence="7">The sequence shown here is derived from an EMBL/GenBank/DDBJ whole genome shotgun (WGS) entry which is preliminary data.</text>
</comment>
<evidence type="ECO:0000313" key="7">
    <source>
        <dbReference type="EMBL" id="PPK88713.1"/>
    </source>
</evidence>
<sequence length="809" mass="88552">MKRVVFVSLLLWFSVVLSAQYHLSGNVSDADGAAIPFANVALYLAADSSLVKVETTNDLGSFDLANVPQGEYDLVISYVGTPDLRQARIILSGNRDLGTMAMARPGVDLTGATVTAQRALVEVKPDRTIFNVQGTINAAGSDGLELLRKAPGVSVDNSDNISVLSRSGVLVYVDGRNVPLQGADLSNYLRNLTAEQIERIDIITSPGARYEAQGNAGIIDIRLKKAEDEGANGSMTAAASQGRYARYAVNVGGNYRNDRFNLFGNLSYGYNQNFSQSNFTSRQRSFLLIDDLYSVPILRTPGIRTGLDVYLGDRHTVGILFTGQYEDGRRVVNNSTEIYERERPGVVLLEPDSILRAQVFDDGDHNLNTFNVNYNFAIGAGHNLNLDLDYGRYRHANVIDQPNRYFSPGGQLLSVSDNSFDTPIDITIHTARLDYNLPIGKGAASAGAKYSGVETSNTFLFYQGLSGDRTLIAERSNLFHYDESVFAGYLSYGGQLSESVSFSAGVRMEVTDAAGTLTAVETGRSEPSVDFNYVSFFPNAGLTYSTPDGNTINLRYGRRINRPDYSSLNPFRVQLNELSYRRGNPFLQPEKVNNVELGYVLGGRYNFKLAYSRTDDQVAQLFSPDDSIALAGFETYDNLARQTVVNFTASAPIQITAWWRSYLNASAGYISNEADYGEGGIVDIDLFNYRFYNQNTFTLPAGFTGEITGQYIGPGVGGGIFVYDGFGVVNLGLQRRLLADKLTAKLTVSDIFYTSIINGESNFNGLIAQGRVAQDTRRVGLSLSYNFGNQKVKVRSRDTGLDEAAGRVH</sequence>
<dbReference type="Proteomes" id="UP000237662">
    <property type="component" value="Unassembled WGS sequence"/>
</dbReference>
<evidence type="ECO:0000259" key="6">
    <source>
        <dbReference type="Pfam" id="PF14905"/>
    </source>
</evidence>
<feature type="domain" description="Outer membrane protein beta-barrel" evidence="6">
    <location>
        <begin position="381"/>
        <end position="785"/>
    </location>
</feature>
<dbReference type="GO" id="GO:0030246">
    <property type="term" value="F:carbohydrate binding"/>
    <property type="evidence" value="ECO:0007669"/>
    <property type="project" value="InterPro"/>
</dbReference>
<keyword evidence="3" id="KW-0998">Cell outer membrane</keyword>
<dbReference type="SUPFAM" id="SSF49452">
    <property type="entry name" value="Starch-binding domain-like"/>
    <property type="match status" value="1"/>
</dbReference>
<feature type="chain" id="PRO_5015764433" evidence="4">
    <location>
        <begin position="20"/>
        <end position="809"/>
    </location>
</feature>
<dbReference type="OrthoDB" id="8764943at2"/>
<proteinExistence type="predicted"/>
<dbReference type="PANTHER" id="PTHR40980">
    <property type="entry name" value="PLUG DOMAIN-CONTAINING PROTEIN"/>
    <property type="match status" value="1"/>
</dbReference>
<dbReference type="RefSeq" id="WP_104419249.1">
    <property type="nucleotide sequence ID" value="NZ_PTJC01000005.1"/>
</dbReference>
<evidence type="ECO:0000256" key="4">
    <source>
        <dbReference type="SAM" id="SignalP"/>
    </source>
</evidence>
<dbReference type="Pfam" id="PF07715">
    <property type="entry name" value="Plug"/>
    <property type="match status" value="1"/>
</dbReference>
<dbReference type="AlphaFoldDB" id="A0A2S6IB23"/>
<keyword evidence="2" id="KW-0472">Membrane</keyword>
<dbReference type="InterPro" id="IPR041700">
    <property type="entry name" value="OMP_b-brl_3"/>
</dbReference>
<evidence type="ECO:0000256" key="1">
    <source>
        <dbReference type="ARBA" id="ARBA00004442"/>
    </source>
</evidence>
<gene>
    <name evidence="7" type="ORF">CLV84_1684</name>
</gene>
<protein>
    <submittedName>
        <fullName evidence="7">Outer membrane receptor protein involved in Fe transport</fullName>
    </submittedName>
</protein>
<feature type="signal peptide" evidence="4">
    <location>
        <begin position="1"/>
        <end position="19"/>
    </location>
</feature>
<evidence type="ECO:0000313" key="8">
    <source>
        <dbReference type="Proteomes" id="UP000237662"/>
    </source>
</evidence>
<keyword evidence="7" id="KW-0675">Receptor</keyword>
<feature type="domain" description="TonB-dependent receptor plug" evidence="5">
    <location>
        <begin position="141"/>
        <end position="217"/>
    </location>
</feature>
<comment type="subcellular location">
    <subcellularLocation>
        <location evidence="1">Cell outer membrane</location>
    </subcellularLocation>
</comment>
<dbReference type="InterPro" id="IPR036942">
    <property type="entry name" value="Beta-barrel_TonB_sf"/>
</dbReference>
<dbReference type="GO" id="GO:0009279">
    <property type="term" value="C:cell outer membrane"/>
    <property type="evidence" value="ECO:0007669"/>
    <property type="project" value="UniProtKB-SubCell"/>
</dbReference>
<dbReference type="Gene3D" id="2.170.130.10">
    <property type="entry name" value="TonB-dependent receptor, plug domain"/>
    <property type="match status" value="1"/>
</dbReference>
<dbReference type="InterPro" id="IPR037066">
    <property type="entry name" value="Plug_dom_sf"/>
</dbReference>
<dbReference type="InterPro" id="IPR013784">
    <property type="entry name" value="Carb-bd-like_fold"/>
</dbReference>
<dbReference type="SUPFAM" id="SSF56935">
    <property type="entry name" value="Porins"/>
    <property type="match status" value="1"/>
</dbReference>
<reference evidence="7 8" key="1">
    <citation type="submission" date="2018-02" db="EMBL/GenBank/DDBJ databases">
        <title>Genomic Encyclopedia of Archaeal and Bacterial Type Strains, Phase II (KMG-II): from individual species to whole genera.</title>
        <authorList>
            <person name="Goeker M."/>
        </authorList>
    </citation>
    <scope>NUCLEOTIDE SEQUENCE [LARGE SCALE GENOMIC DNA]</scope>
    <source>
        <strain evidence="7 8">DSM 29526</strain>
    </source>
</reference>
<name>A0A2S6IB23_9BACT</name>